<evidence type="ECO:0000313" key="4">
    <source>
        <dbReference type="Proteomes" id="UP001183585"/>
    </source>
</evidence>
<comment type="caution">
    <text evidence="3">The sequence shown here is derived from an EMBL/GenBank/DDBJ whole genome shotgun (WGS) entry which is preliminary data.</text>
</comment>
<keyword evidence="1" id="KW-1133">Transmembrane helix</keyword>
<feature type="transmembrane region" description="Helical" evidence="1">
    <location>
        <begin position="197"/>
        <end position="217"/>
    </location>
</feature>
<evidence type="ECO:0000313" key="3">
    <source>
        <dbReference type="EMBL" id="MDR7385690.1"/>
    </source>
</evidence>
<feature type="transmembrane region" description="Helical" evidence="1">
    <location>
        <begin position="237"/>
        <end position="258"/>
    </location>
</feature>
<evidence type="ECO:0008006" key="5">
    <source>
        <dbReference type="Google" id="ProtNLM"/>
    </source>
</evidence>
<proteinExistence type="predicted"/>
<keyword evidence="1" id="KW-0472">Membrane</keyword>
<evidence type="ECO:0000256" key="2">
    <source>
        <dbReference type="SAM" id="SignalP"/>
    </source>
</evidence>
<dbReference type="InterPro" id="IPR025238">
    <property type="entry name" value="DUF4184"/>
</dbReference>
<keyword evidence="2" id="KW-0732">Signal</keyword>
<name>A0ABU2CWJ5_9MICO</name>
<sequence length="268" mass="28303">MPFTLAHPAAVLPLLRRPFSAAALVAGAVAPDMPYFARSTPILVTAQSWYEPYLNATTSHGLLGALTVSLPYAIALWGLFLVARRPVVSLLPAPVDPPPPEPGAASARLRRGGWVLLSLLIGITTHLVWDSFTHSDGYVVMHVPFLSTPLAGDLTWSRALQHVSTVGGLVVIAVFLWRRRSRLLPEAAAGRRSAWRLVSIVGGAAAVGAVAGTLGWWSGGSGLSARDLVETVLSDAATGAGAALIAALFLYVTAWWAVRGARAVRQPR</sequence>
<feature type="signal peptide" evidence="2">
    <location>
        <begin position="1"/>
        <end position="23"/>
    </location>
</feature>
<dbReference type="EMBL" id="JAVDYE010000001">
    <property type="protein sequence ID" value="MDR7385690.1"/>
    <property type="molecule type" value="Genomic_DNA"/>
</dbReference>
<feature type="transmembrane region" description="Helical" evidence="1">
    <location>
        <begin position="112"/>
        <end position="129"/>
    </location>
</feature>
<accession>A0ABU2CWJ5</accession>
<keyword evidence="4" id="KW-1185">Reference proteome</keyword>
<feature type="transmembrane region" description="Helical" evidence="1">
    <location>
        <begin position="159"/>
        <end position="177"/>
    </location>
</feature>
<dbReference type="Pfam" id="PF13803">
    <property type="entry name" value="DUF4184"/>
    <property type="match status" value="1"/>
</dbReference>
<dbReference type="Proteomes" id="UP001183585">
    <property type="component" value="Unassembled WGS sequence"/>
</dbReference>
<dbReference type="RefSeq" id="WP_274996637.1">
    <property type="nucleotide sequence ID" value="NZ_JAJQQP010000013.1"/>
</dbReference>
<feature type="chain" id="PRO_5047494084" description="DUF4184 family protein" evidence="2">
    <location>
        <begin position="24"/>
        <end position="268"/>
    </location>
</feature>
<protein>
    <recommendedName>
        <fullName evidence="5">DUF4184 family protein</fullName>
    </recommendedName>
</protein>
<feature type="transmembrane region" description="Helical" evidence="1">
    <location>
        <begin position="62"/>
        <end position="83"/>
    </location>
</feature>
<gene>
    <name evidence="3" type="ORF">J2S48_005205</name>
</gene>
<evidence type="ECO:0000256" key="1">
    <source>
        <dbReference type="SAM" id="Phobius"/>
    </source>
</evidence>
<keyword evidence="1" id="KW-0812">Transmembrane</keyword>
<organism evidence="3 4">
    <name type="scientific">Promicromonospora iranensis</name>
    <dbReference type="NCBI Taxonomy" id="1105144"/>
    <lineage>
        <taxon>Bacteria</taxon>
        <taxon>Bacillati</taxon>
        <taxon>Actinomycetota</taxon>
        <taxon>Actinomycetes</taxon>
        <taxon>Micrococcales</taxon>
        <taxon>Promicromonosporaceae</taxon>
        <taxon>Promicromonospora</taxon>
    </lineage>
</organism>
<reference evidence="3 4" key="1">
    <citation type="submission" date="2023-07" db="EMBL/GenBank/DDBJ databases">
        <title>Sequencing the genomes of 1000 actinobacteria strains.</title>
        <authorList>
            <person name="Klenk H.-P."/>
        </authorList>
    </citation>
    <scope>NUCLEOTIDE SEQUENCE [LARGE SCALE GENOMIC DNA]</scope>
    <source>
        <strain evidence="3 4">DSM 45554</strain>
    </source>
</reference>